<keyword evidence="5" id="KW-0677">Repeat</keyword>
<dbReference type="EMBL" id="JAUIQD010000005">
    <property type="protein sequence ID" value="KAK3350048.1"/>
    <property type="molecule type" value="Genomic_DNA"/>
</dbReference>
<dbReference type="Gene3D" id="1.20.120.1750">
    <property type="match status" value="1"/>
</dbReference>
<keyword evidence="3" id="KW-0808">Transferase</keyword>
<dbReference type="InterPro" id="IPR044066">
    <property type="entry name" value="TRIAD_supradom"/>
</dbReference>
<reference evidence="11" key="1">
    <citation type="journal article" date="2023" name="Mol. Phylogenet. Evol.">
        <title>Genome-scale phylogeny and comparative genomics of the fungal order Sordariales.</title>
        <authorList>
            <person name="Hensen N."/>
            <person name="Bonometti L."/>
            <person name="Westerberg I."/>
            <person name="Brannstrom I.O."/>
            <person name="Guillou S."/>
            <person name="Cros-Aarteil S."/>
            <person name="Calhoun S."/>
            <person name="Haridas S."/>
            <person name="Kuo A."/>
            <person name="Mondo S."/>
            <person name="Pangilinan J."/>
            <person name="Riley R."/>
            <person name="LaButti K."/>
            <person name="Andreopoulos B."/>
            <person name="Lipzen A."/>
            <person name="Chen C."/>
            <person name="Yan M."/>
            <person name="Daum C."/>
            <person name="Ng V."/>
            <person name="Clum A."/>
            <person name="Steindorff A."/>
            <person name="Ohm R.A."/>
            <person name="Martin F."/>
            <person name="Silar P."/>
            <person name="Natvig D.O."/>
            <person name="Lalanne C."/>
            <person name="Gautier V."/>
            <person name="Ament-Velasquez S.L."/>
            <person name="Kruys A."/>
            <person name="Hutchinson M.I."/>
            <person name="Powell A.J."/>
            <person name="Barry K."/>
            <person name="Miller A.N."/>
            <person name="Grigoriev I.V."/>
            <person name="Debuchy R."/>
            <person name="Gladieux P."/>
            <person name="Hiltunen Thoren M."/>
            <person name="Johannesson H."/>
        </authorList>
    </citation>
    <scope>NUCLEOTIDE SEQUENCE</scope>
    <source>
        <strain evidence="11">CBS 955.72</strain>
    </source>
</reference>
<dbReference type="Pfam" id="PF01485">
    <property type="entry name" value="IBR"/>
    <property type="match status" value="1"/>
</dbReference>
<feature type="region of interest" description="Disordered" evidence="9">
    <location>
        <begin position="1"/>
        <end position="24"/>
    </location>
</feature>
<keyword evidence="6" id="KW-0863">Zinc-finger</keyword>
<keyword evidence="8" id="KW-0862">Zinc</keyword>
<evidence type="ECO:0000256" key="2">
    <source>
        <dbReference type="ARBA" id="ARBA00012251"/>
    </source>
</evidence>
<gene>
    <name evidence="11" type="ORF">B0T25DRAFT_257657</name>
</gene>
<dbReference type="PANTHER" id="PTHR11685">
    <property type="entry name" value="RBR FAMILY RING FINGER AND IBR DOMAIN-CONTAINING"/>
    <property type="match status" value="1"/>
</dbReference>
<dbReference type="PROSITE" id="PS51873">
    <property type="entry name" value="TRIAD"/>
    <property type="match status" value="1"/>
</dbReference>
<protein>
    <recommendedName>
        <fullName evidence="2">RBR-type E3 ubiquitin transferase</fullName>
        <ecNumber evidence="2">2.3.2.31</ecNumber>
    </recommendedName>
</protein>
<accession>A0AAJ0MD03</accession>
<dbReference type="CDD" id="cd20335">
    <property type="entry name" value="BRcat_RBR"/>
    <property type="match status" value="1"/>
</dbReference>
<proteinExistence type="predicted"/>
<dbReference type="InterPro" id="IPR013083">
    <property type="entry name" value="Znf_RING/FYVE/PHD"/>
</dbReference>
<evidence type="ECO:0000256" key="1">
    <source>
        <dbReference type="ARBA" id="ARBA00001798"/>
    </source>
</evidence>
<sequence length="900" mass="100000">MSLALAEPRPCQSSSEESSFQSTGFQDTRRWARVFIPGTFEHLFTPPSECRLNTTTTAMRLCETTSNSRPQQRPLTLGARLGAANASFSDRRRSSLSRSNAVNRDTRSPSTSSGLLGRRRPSPRPKPTATRCPGPRDSVTSTQSSRPSHSGNLIEFSEATRNDANSSDGYWSSSASAPSEDGEGTPAPTHATDANTSPQVPRGQPRSNSGLERLRALQTRIEDLEGENRRLRERVLEYIAEGKMAAESRDGAFHEHSHSIEVPERRGKEKEILPPRESVDAESSKQANTRYRRIGANEDTLAVFDIGSRMRQSWRLFSSVRNILTPRGILFMKMLQRRLLYTDGSSRPPPGTGKSVDFDTVLTPEQAARFGKILDTHPELLASESAWSVCSLCNVPRYQGPAGSSLGEFSHFLDPLSQSRNRSGQPSSSPLGATSCCSQFICGTCNTNAIISSITRDWWHNLGSEDWLRCPVQSCNAALPLRHKFDLTVTLGSLPEKQALEYVAQFARANRLRSTLESLSPVPTAEALRRAADLHTNLKRHGRMYNALDLRQVPCSKIEMLSLDSVDGSQTVQTPIFVELLIRPGFDKPSLARPSGNNRGGWECVVCTETLYDITDGTREDEARWAAATVDFPGDWTWQIRSFPPPSALPDCSASHPLTICRSCLAQHLTTQLESRGRASLDVLACPTPECSHVYSPNELRMLMPPTTYTKYDQLRLLGHLATLPDFRWCLRPGCGMGQVHYFPPMPNFGGDAVTTTMPQRSRVVCDACGFAMCFRHQAPWHEDLSCVEVDAARGDPQLRATQDWIQRHTKPCPGLCGAAVEKQGGCFHMRCQVCRFEFCWECLADWSRIVRVHPVTRVRRYSRAGHNPGCFFKRERAPEARMLMGNTVAEALEAVGGWR</sequence>
<feature type="compositionally biased region" description="Polar residues" evidence="9">
    <location>
        <begin position="138"/>
        <end position="151"/>
    </location>
</feature>
<dbReference type="Gene3D" id="3.30.40.10">
    <property type="entry name" value="Zinc/RING finger domain, C3HC4 (zinc finger)"/>
    <property type="match status" value="1"/>
</dbReference>
<evidence type="ECO:0000313" key="12">
    <source>
        <dbReference type="Proteomes" id="UP001275084"/>
    </source>
</evidence>
<feature type="compositionally biased region" description="Polar residues" evidence="9">
    <location>
        <begin position="192"/>
        <end position="210"/>
    </location>
</feature>
<evidence type="ECO:0000313" key="11">
    <source>
        <dbReference type="EMBL" id="KAK3350048.1"/>
    </source>
</evidence>
<dbReference type="GO" id="GO:0016567">
    <property type="term" value="P:protein ubiquitination"/>
    <property type="evidence" value="ECO:0007669"/>
    <property type="project" value="InterPro"/>
</dbReference>
<dbReference type="SUPFAM" id="SSF57850">
    <property type="entry name" value="RING/U-box"/>
    <property type="match status" value="2"/>
</dbReference>
<keyword evidence="12" id="KW-1185">Reference proteome</keyword>
<dbReference type="Pfam" id="PF22191">
    <property type="entry name" value="IBR_1"/>
    <property type="match status" value="1"/>
</dbReference>
<dbReference type="CDD" id="cd14686">
    <property type="entry name" value="bZIP"/>
    <property type="match status" value="1"/>
</dbReference>
<reference evidence="11" key="2">
    <citation type="submission" date="2023-06" db="EMBL/GenBank/DDBJ databases">
        <authorList>
            <consortium name="Lawrence Berkeley National Laboratory"/>
            <person name="Haridas S."/>
            <person name="Hensen N."/>
            <person name="Bonometti L."/>
            <person name="Westerberg I."/>
            <person name="Brannstrom I.O."/>
            <person name="Guillou S."/>
            <person name="Cros-Aarteil S."/>
            <person name="Calhoun S."/>
            <person name="Kuo A."/>
            <person name="Mondo S."/>
            <person name="Pangilinan J."/>
            <person name="Riley R."/>
            <person name="Labutti K."/>
            <person name="Andreopoulos B."/>
            <person name="Lipzen A."/>
            <person name="Chen C."/>
            <person name="Yanf M."/>
            <person name="Daum C."/>
            <person name="Ng V."/>
            <person name="Clum A."/>
            <person name="Steindorff A."/>
            <person name="Ohm R."/>
            <person name="Martin F."/>
            <person name="Silar P."/>
            <person name="Natvig D."/>
            <person name="Lalanne C."/>
            <person name="Gautier V."/>
            <person name="Ament-Velasquez S.L."/>
            <person name="Kruys A."/>
            <person name="Hutchinson M.I."/>
            <person name="Powell A.J."/>
            <person name="Barry K."/>
            <person name="Miller A.N."/>
            <person name="Grigoriev I.V."/>
            <person name="Debuchy R."/>
            <person name="Gladieux P."/>
            <person name="Thoren M.H."/>
            <person name="Johannesson H."/>
        </authorList>
    </citation>
    <scope>NUCLEOTIDE SEQUENCE</scope>
    <source>
        <strain evidence="11">CBS 955.72</strain>
    </source>
</reference>
<dbReference type="Proteomes" id="UP001275084">
    <property type="component" value="Unassembled WGS sequence"/>
</dbReference>
<feature type="domain" description="RING-type" evidence="10">
    <location>
        <begin position="630"/>
        <end position="871"/>
    </location>
</feature>
<dbReference type="InterPro" id="IPR031127">
    <property type="entry name" value="E3_UB_ligase_RBR"/>
</dbReference>
<evidence type="ECO:0000256" key="4">
    <source>
        <dbReference type="ARBA" id="ARBA00022723"/>
    </source>
</evidence>
<comment type="catalytic activity">
    <reaction evidence="1">
        <text>[E2 ubiquitin-conjugating enzyme]-S-ubiquitinyl-L-cysteine + [acceptor protein]-L-lysine = [E2 ubiquitin-conjugating enzyme]-L-cysteine + [acceptor protein]-N(6)-ubiquitinyl-L-lysine.</text>
        <dbReference type="EC" id="2.3.2.31"/>
    </reaction>
</comment>
<evidence type="ECO:0000256" key="3">
    <source>
        <dbReference type="ARBA" id="ARBA00022679"/>
    </source>
</evidence>
<feature type="region of interest" description="Disordered" evidence="9">
    <location>
        <begin position="83"/>
        <end position="213"/>
    </location>
</feature>
<keyword evidence="4" id="KW-0479">Metal-binding</keyword>
<feature type="compositionally biased region" description="Low complexity" evidence="9">
    <location>
        <begin position="12"/>
        <end position="22"/>
    </location>
</feature>
<organism evidence="11 12">
    <name type="scientific">Lasiosphaeria hispida</name>
    <dbReference type="NCBI Taxonomy" id="260671"/>
    <lineage>
        <taxon>Eukaryota</taxon>
        <taxon>Fungi</taxon>
        <taxon>Dikarya</taxon>
        <taxon>Ascomycota</taxon>
        <taxon>Pezizomycotina</taxon>
        <taxon>Sordariomycetes</taxon>
        <taxon>Sordariomycetidae</taxon>
        <taxon>Sordariales</taxon>
        <taxon>Lasiosphaeriaceae</taxon>
        <taxon>Lasiosphaeria</taxon>
    </lineage>
</organism>
<dbReference type="GO" id="GO:0008270">
    <property type="term" value="F:zinc ion binding"/>
    <property type="evidence" value="ECO:0007669"/>
    <property type="project" value="UniProtKB-KW"/>
</dbReference>
<evidence type="ECO:0000259" key="10">
    <source>
        <dbReference type="PROSITE" id="PS51873"/>
    </source>
</evidence>
<dbReference type="GO" id="GO:0061630">
    <property type="term" value="F:ubiquitin protein ligase activity"/>
    <property type="evidence" value="ECO:0007669"/>
    <property type="project" value="UniProtKB-EC"/>
</dbReference>
<evidence type="ECO:0000256" key="6">
    <source>
        <dbReference type="ARBA" id="ARBA00022771"/>
    </source>
</evidence>
<evidence type="ECO:0000256" key="7">
    <source>
        <dbReference type="ARBA" id="ARBA00022786"/>
    </source>
</evidence>
<name>A0AAJ0MD03_9PEZI</name>
<dbReference type="AlphaFoldDB" id="A0AAJ0MD03"/>
<evidence type="ECO:0000256" key="5">
    <source>
        <dbReference type="ARBA" id="ARBA00022737"/>
    </source>
</evidence>
<dbReference type="InterPro" id="IPR002867">
    <property type="entry name" value="IBR_dom"/>
</dbReference>
<comment type="caution">
    <text evidence="11">The sequence shown here is derived from an EMBL/GenBank/DDBJ whole genome shotgun (WGS) entry which is preliminary data.</text>
</comment>
<evidence type="ECO:0000256" key="9">
    <source>
        <dbReference type="SAM" id="MobiDB-lite"/>
    </source>
</evidence>
<dbReference type="EC" id="2.3.2.31" evidence="2"/>
<feature type="region of interest" description="Disordered" evidence="9">
    <location>
        <begin position="248"/>
        <end position="269"/>
    </location>
</feature>
<dbReference type="SMART" id="SM00647">
    <property type="entry name" value="IBR"/>
    <property type="match status" value="2"/>
</dbReference>
<evidence type="ECO:0000256" key="8">
    <source>
        <dbReference type="ARBA" id="ARBA00022833"/>
    </source>
</evidence>
<feature type="compositionally biased region" description="Low complexity" evidence="9">
    <location>
        <begin position="163"/>
        <end position="179"/>
    </location>
</feature>
<keyword evidence="7" id="KW-0833">Ubl conjugation pathway</keyword>